<feature type="region of interest" description="Disordered" evidence="1">
    <location>
        <begin position="76"/>
        <end position="111"/>
    </location>
</feature>
<sequence length="111" mass="11692">MNAQPSRTPWHPRILMVPAATAREGAALAAAAAHARDLGFDHLLLAGPAEPARIEAACRSATDHGIRLLVDLLPEPDPAREARAGRDPRRQALIPENDQGEATLAGLVDAA</sequence>
<evidence type="ECO:0000313" key="3">
    <source>
        <dbReference type="Proteomes" id="UP000257706"/>
    </source>
</evidence>
<evidence type="ECO:0000256" key="1">
    <source>
        <dbReference type="SAM" id="MobiDB-lite"/>
    </source>
</evidence>
<feature type="compositionally biased region" description="Basic and acidic residues" evidence="1">
    <location>
        <begin position="77"/>
        <end position="90"/>
    </location>
</feature>
<protein>
    <submittedName>
        <fullName evidence="2">Uncharacterized protein</fullName>
    </submittedName>
</protein>
<feature type="non-terminal residue" evidence="2">
    <location>
        <position position="111"/>
    </location>
</feature>
<gene>
    <name evidence="2" type="ORF">DCK97_08480</name>
</gene>
<dbReference type="Proteomes" id="UP000257706">
    <property type="component" value="Unassembled WGS sequence"/>
</dbReference>
<evidence type="ECO:0000313" key="2">
    <source>
        <dbReference type="EMBL" id="HAE47442.1"/>
    </source>
</evidence>
<dbReference type="EMBL" id="DMAI01000131">
    <property type="protein sequence ID" value="HAE47442.1"/>
    <property type="molecule type" value="Genomic_DNA"/>
</dbReference>
<dbReference type="AlphaFoldDB" id="A0A3B9IHU8"/>
<comment type="caution">
    <text evidence="2">The sequence shown here is derived from an EMBL/GenBank/DDBJ whole genome shotgun (WGS) entry which is preliminary data.</text>
</comment>
<name>A0A3B9IHU8_9PROT</name>
<organism evidence="2 3">
    <name type="scientific">Tistrella mobilis</name>
    <dbReference type="NCBI Taxonomy" id="171437"/>
    <lineage>
        <taxon>Bacteria</taxon>
        <taxon>Pseudomonadati</taxon>
        <taxon>Pseudomonadota</taxon>
        <taxon>Alphaproteobacteria</taxon>
        <taxon>Geminicoccales</taxon>
        <taxon>Geminicoccaceae</taxon>
        <taxon>Tistrella</taxon>
    </lineage>
</organism>
<accession>A0A3B9IHU8</accession>
<proteinExistence type="predicted"/>
<reference evidence="2 3" key="1">
    <citation type="journal article" date="2018" name="Nat. Biotechnol.">
        <title>A standardized bacterial taxonomy based on genome phylogeny substantially revises the tree of life.</title>
        <authorList>
            <person name="Parks D.H."/>
            <person name="Chuvochina M."/>
            <person name="Waite D.W."/>
            <person name="Rinke C."/>
            <person name="Skarshewski A."/>
            <person name="Chaumeil P.A."/>
            <person name="Hugenholtz P."/>
        </authorList>
    </citation>
    <scope>NUCLEOTIDE SEQUENCE [LARGE SCALE GENOMIC DNA]</scope>
    <source>
        <strain evidence="2">UBA8739</strain>
    </source>
</reference>